<evidence type="ECO:0000313" key="3">
    <source>
        <dbReference type="EMBL" id="KYF51132.1"/>
    </source>
</evidence>
<proteinExistence type="inferred from homology"/>
<dbReference type="EMBL" id="JELY01002967">
    <property type="protein sequence ID" value="KYF51132.1"/>
    <property type="molecule type" value="Genomic_DNA"/>
</dbReference>
<dbReference type="InterPro" id="IPR002395">
    <property type="entry name" value="Kininogen"/>
</dbReference>
<dbReference type="PANTHER" id="PTHR36566:SF1">
    <property type="entry name" value="PYRIDINIUM-3,5-BISTHIOCARBOXYLIC ACID MONONUCLEOTIDE NICKEL INSERTION PROTEIN"/>
    <property type="match status" value="1"/>
</dbReference>
<feature type="region of interest" description="Disordered" evidence="2">
    <location>
        <begin position="1"/>
        <end position="95"/>
    </location>
</feature>
<dbReference type="Proteomes" id="UP000075420">
    <property type="component" value="Unassembled WGS sequence"/>
</dbReference>
<dbReference type="HAMAP" id="MF_01074">
    <property type="entry name" value="LarC"/>
    <property type="match status" value="1"/>
</dbReference>
<organism evidence="3 4">
    <name type="scientific">Sorangium cellulosum</name>
    <name type="common">Polyangium cellulosum</name>
    <dbReference type="NCBI Taxonomy" id="56"/>
    <lineage>
        <taxon>Bacteria</taxon>
        <taxon>Pseudomonadati</taxon>
        <taxon>Myxococcota</taxon>
        <taxon>Polyangia</taxon>
        <taxon>Polyangiales</taxon>
        <taxon>Polyangiaceae</taxon>
        <taxon>Sorangium</taxon>
    </lineage>
</organism>
<dbReference type="PANTHER" id="PTHR36566">
    <property type="entry name" value="NICKEL INSERTION PROTEIN-RELATED"/>
    <property type="match status" value="1"/>
</dbReference>
<sequence>MGHDHDHEHPRGHDRDAHGHEHGRPHGHEHGHDHGHGHEHGHSHGHEHAHGHAHGHDHAHGHSHGHEHAHGHSHGHDHAHGHDHGQGHDHPRAPLLEEGAGAGMVLFFDAFSGIAGDMTIAALLDLGVPLLVIERAVAALPLDGFHLHRGHAHRSGIVATSFDVHVEAPQPERTYGSIDAMLAAAPLDPPVAALARRIFRRLGEAEAAVHRIRLEDVHFHEVGAVDAIVDIVGTAAAIVHIGAEVVGSPLPMGRGFVKARHGILPLPPPAAVACLRGVPTYGVDIDAELVTPTGAAIIAALASRFERWPTFAPERIGFGAGTRELPDRPNLLRVVLGTRSGGEESLGSASHVIVEANVDDLTGEVAGHAIEALLAAGALDAWAAPITMKKGRPALTIAALAAAPQADAVATALLRETTSIGLRKIPVARTERPRRTTTVRTAYGAIRVKISEGPFGPPQIKPEFDDCAAAARTHGVPLREVVS</sequence>
<evidence type="ECO:0000256" key="2">
    <source>
        <dbReference type="SAM" id="MobiDB-lite"/>
    </source>
</evidence>
<protein>
    <recommendedName>
        <fullName evidence="5">Nickel insertion protein</fullName>
    </recommendedName>
</protein>
<evidence type="ECO:0000256" key="1">
    <source>
        <dbReference type="ARBA" id="ARBA00022596"/>
    </source>
</evidence>
<accession>A0A150P613</accession>
<dbReference type="NCBIfam" id="TIGR00299">
    <property type="entry name" value="nickel pincer cofactor biosynthesis protein LarC"/>
    <property type="match status" value="1"/>
</dbReference>
<keyword evidence="1" id="KW-0533">Nickel</keyword>
<gene>
    <name evidence="3" type="ORF">BE08_20835</name>
</gene>
<evidence type="ECO:0008006" key="5">
    <source>
        <dbReference type="Google" id="ProtNLM"/>
    </source>
</evidence>
<dbReference type="Pfam" id="PF01969">
    <property type="entry name" value="Ni_insertion"/>
    <property type="match status" value="1"/>
</dbReference>
<dbReference type="InterPro" id="IPR002822">
    <property type="entry name" value="Ni_insertion"/>
</dbReference>
<dbReference type="AlphaFoldDB" id="A0A150P613"/>
<dbReference type="Gene3D" id="3.30.70.1380">
    <property type="entry name" value="Transcriptional regulatory protein pf0864 domain like"/>
    <property type="match status" value="1"/>
</dbReference>
<evidence type="ECO:0000313" key="4">
    <source>
        <dbReference type="Proteomes" id="UP000075420"/>
    </source>
</evidence>
<feature type="compositionally biased region" description="Basic and acidic residues" evidence="2">
    <location>
        <begin position="1"/>
        <end position="92"/>
    </location>
</feature>
<dbReference type="Gene3D" id="3.10.20.300">
    <property type="entry name" value="mk0293 like domain"/>
    <property type="match status" value="1"/>
</dbReference>
<name>A0A150P613_SORCE</name>
<comment type="caution">
    <text evidence="3">The sequence shown here is derived from an EMBL/GenBank/DDBJ whole genome shotgun (WGS) entry which is preliminary data.</text>
</comment>
<reference evidence="3 4" key="1">
    <citation type="submission" date="2014-02" db="EMBL/GenBank/DDBJ databases">
        <title>The small core and large imbalanced accessory genome model reveals a collaborative survival strategy of Sorangium cellulosum strains in nature.</title>
        <authorList>
            <person name="Han K."/>
            <person name="Peng R."/>
            <person name="Blom J."/>
            <person name="Li Y.-Z."/>
        </authorList>
    </citation>
    <scope>NUCLEOTIDE SEQUENCE [LARGE SCALE GENOMIC DNA]</scope>
    <source>
        <strain evidence="3 4">So0157-25</strain>
    </source>
</reference>
<dbReference type="PRINTS" id="PR00334">
    <property type="entry name" value="KININOGEN"/>
</dbReference>
<feature type="non-terminal residue" evidence="3">
    <location>
        <position position="483"/>
    </location>
</feature>